<dbReference type="AlphaFoldDB" id="A0AAD4QGU2"/>
<sequence length="213" mass="23651">MAEGLKYQKMISGYAQRTTTYEEEYVQSEEEEDDGSARESNESQGAREGQSKRTIISLRFFTQEDVLAAKGAEKDFSWSFGLEAGIGRQEAVMKDKPVLRAISIEKPQFTRSRFTVIAVFVMLTRSMNGLRRLRHSMPVGGTNRQSCPDLALCPEAVTGREEEEEEEEEGEIFSSTIERLGCLRVGSNAQPRTGNGSCGSPMNEGEREEDGGS</sequence>
<accession>A0AAD4QGU2</accession>
<protein>
    <submittedName>
        <fullName evidence="2">Uncharacterized protein</fullName>
    </submittedName>
</protein>
<keyword evidence="3" id="KW-1185">Reference proteome</keyword>
<gene>
    <name evidence="2" type="ORF">B0F90DRAFT_1670644</name>
</gene>
<feature type="compositionally biased region" description="Acidic residues" evidence="1">
    <location>
        <begin position="21"/>
        <end position="34"/>
    </location>
</feature>
<comment type="caution">
    <text evidence="2">The sequence shown here is derived from an EMBL/GenBank/DDBJ whole genome shotgun (WGS) entry which is preliminary data.</text>
</comment>
<reference evidence="2" key="1">
    <citation type="journal article" date="2022" name="New Phytol.">
        <title>Evolutionary transition to the ectomycorrhizal habit in the genomes of a hyperdiverse lineage of mushroom-forming fungi.</title>
        <authorList>
            <person name="Looney B."/>
            <person name="Miyauchi S."/>
            <person name="Morin E."/>
            <person name="Drula E."/>
            <person name="Courty P.E."/>
            <person name="Kohler A."/>
            <person name="Kuo A."/>
            <person name="LaButti K."/>
            <person name="Pangilinan J."/>
            <person name="Lipzen A."/>
            <person name="Riley R."/>
            <person name="Andreopoulos W."/>
            <person name="He G."/>
            <person name="Johnson J."/>
            <person name="Nolan M."/>
            <person name="Tritt A."/>
            <person name="Barry K.W."/>
            <person name="Grigoriev I.V."/>
            <person name="Nagy L.G."/>
            <person name="Hibbett D."/>
            <person name="Henrissat B."/>
            <person name="Matheny P.B."/>
            <person name="Labbe J."/>
            <person name="Martin F.M."/>
        </authorList>
    </citation>
    <scope>NUCLEOTIDE SEQUENCE</scope>
    <source>
        <strain evidence="2">BPL690</strain>
    </source>
</reference>
<dbReference type="Proteomes" id="UP001203297">
    <property type="component" value="Unassembled WGS sequence"/>
</dbReference>
<dbReference type="EMBL" id="WTXG01000083">
    <property type="protein sequence ID" value="KAI0294044.1"/>
    <property type="molecule type" value="Genomic_DNA"/>
</dbReference>
<feature type="region of interest" description="Disordered" evidence="1">
    <location>
        <begin position="184"/>
        <end position="213"/>
    </location>
</feature>
<feature type="compositionally biased region" description="Polar residues" evidence="1">
    <location>
        <begin position="187"/>
        <end position="200"/>
    </location>
</feature>
<evidence type="ECO:0000256" key="1">
    <source>
        <dbReference type="SAM" id="MobiDB-lite"/>
    </source>
</evidence>
<evidence type="ECO:0000313" key="3">
    <source>
        <dbReference type="Proteomes" id="UP001203297"/>
    </source>
</evidence>
<name>A0AAD4QGU2_9AGAM</name>
<evidence type="ECO:0000313" key="2">
    <source>
        <dbReference type="EMBL" id="KAI0294044.1"/>
    </source>
</evidence>
<proteinExistence type="predicted"/>
<organism evidence="2 3">
    <name type="scientific">Multifurca ochricompacta</name>
    <dbReference type="NCBI Taxonomy" id="376703"/>
    <lineage>
        <taxon>Eukaryota</taxon>
        <taxon>Fungi</taxon>
        <taxon>Dikarya</taxon>
        <taxon>Basidiomycota</taxon>
        <taxon>Agaricomycotina</taxon>
        <taxon>Agaricomycetes</taxon>
        <taxon>Russulales</taxon>
        <taxon>Russulaceae</taxon>
        <taxon>Multifurca</taxon>
    </lineage>
</organism>
<feature type="region of interest" description="Disordered" evidence="1">
    <location>
        <begin position="18"/>
        <end position="50"/>
    </location>
</feature>